<organism evidence="1 2">
    <name type="scientific">Qipengyuania marisflavi</name>
    <dbReference type="NCBI Taxonomy" id="2486356"/>
    <lineage>
        <taxon>Bacteria</taxon>
        <taxon>Pseudomonadati</taxon>
        <taxon>Pseudomonadota</taxon>
        <taxon>Alphaproteobacteria</taxon>
        <taxon>Sphingomonadales</taxon>
        <taxon>Erythrobacteraceae</taxon>
        <taxon>Qipengyuania</taxon>
    </lineage>
</organism>
<comment type="caution">
    <text evidence="1">The sequence shown here is derived from an EMBL/GenBank/DDBJ whole genome shotgun (WGS) entry which is preliminary data.</text>
</comment>
<dbReference type="OrthoDB" id="9771584at2"/>
<dbReference type="AlphaFoldDB" id="A0A5S3P777"/>
<keyword evidence="2" id="KW-1185">Reference proteome</keyword>
<proteinExistence type="predicted"/>
<sequence length="333" mass="36589">MANRSLLNPPTSDQRARFAHGFGQRVLLTIDTEEEFDWNAPFQREGFGLEHLSALPRFQSFCEERGVVPVYLIDWPIATSTEAQDILGDAVRAGRAEVGIQLHPWVNPPHDEEVSTANSFAGSLPEPLEREKLTRLRDAIAENFGVTPQIYRAGRYGLGPNTAGLLKELGVAIDSSVRANYDYSAGHGPDYSRHPLNPYWTDADQTLLELPLTTVYWGMLRQLGKTLFPLSAKVPKVGGVLSRAGLLERISLTPEGVTKAEALRGIDIAIDDELPVLILSFHSPSLAPGYTPYVSDAADVEALYDWLGSVLAYLGKRGVRPTSVREITQSVIV</sequence>
<dbReference type="Gene3D" id="3.20.20.370">
    <property type="entry name" value="Glycoside hydrolase/deacetylase"/>
    <property type="match status" value="1"/>
</dbReference>
<reference evidence="1 2" key="1">
    <citation type="submission" date="2019-05" db="EMBL/GenBank/DDBJ databases">
        <title>Erythrobacter marisflavi sp. nov., isolated from isolated from water of an estuary environment.</title>
        <authorList>
            <person name="Yoon J.-H."/>
        </authorList>
    </citation>
    <scope>NUCLEOTIDE SEQUENCE [LARGE SCALE GENOMIC DNA]</scope>
    <source>
        <strain evidence="1 2">KEM-5</strain>
    </source>
</reference>
<name>A0A5S3P777_9SPHN</name>
<dbReference type="CDD" id="cd10935">
    <property type="entry name" value="CE4_WalW"/>
    <property type="match status" value="1"/>
</dbReference>
<dbReference type="EMBL" id="VCAO01000002">
    <property type="protein sequence ID" value="TMM49007.1"/>
    <property type="molecule type" value="Genomic_DNA"/>
</dbReference>
<dbReference type="Proteomes" id="UP000309668">
    <property type="component" value="Unassembled WGS sequence"/>
</dbReference>
<evidence type="ECO:0000313" key="2">
    <source>
        <dbReference type="Proteomes" id="UP000309668"/>
    </source>
</evidence>
<protein>
    <submittedName>
        <fullName evidence="1">WalW protein</fullName>
    </submittedName>
</protein>
<dbReference type="SUPFAM" id="SSF88713">
    <property type="entry name" value="Glycoside hydrolase/deacetylase"/>
    <property type="match status" value="1"/>
</dbReference>
<dbReference type="GO" id="GO:0005975">
    <property type="term" value="P:carbohydrate metabolic process"/>
    <property type="evidence" value="ECO:0007669"/>
    <property type="project" value="InterPro"/>
</dbReference>
<dbReference type="InterPro" id="IPR011330">
    <property type="entry name" value="Glyco_hydro/deAcase_b/a-brl"/>
</dbReference>
<accession>A0A5S3P777</accession>
<evidence type="ECO:0000313" key="1">
    <source>
        <dbReference type="EMBL" id="TMM49007.1"/>
    </source>
</evidence>
<gene>
    <name evidence="1" type="ORF">FEV51_06430</name>
</gene>
<dbReference type="RefSeq" id="WP_138617085.1">
    <property type="nucleotide sequence ID" value="NZ_VCAO01000002.1"/>
</dbReference>